<dbReference type="InterPro" id="IPR036930">
    <property type="entry name" value="WGR_dom_sf"/>
</dbReference>
<evidence type="ECO:0000259" key="1">
    <source>
        <dbReference type="PROSITE" id="PS51977"/>
    </source>
</evidence>
<feature type="domain" description="WGR" evidence="1">
    <location>
        <begin position="8"/>
        <end position="96"/>
    </location>
</feature>
<keyword evidence="3" id="KW-1185">Reference proteome</keyword>
<dbReference type="PROSITE" id="PS51977">
    <property type="entry name" value="WGR"/>
    <property type="match status" value="1"/>
</dbReference>
<gene>
    <name evidence="2" type="ORF">CX676_21935</name>
</gene>
<evidence type="ECO:0000313" key="3">
    <source>
        <dbReference type="Proteomes" id="UP000234530"/>
    </source>
</evidence>
<dbReference type="Proteomes" id="UP000234530">
    <property type="component" value="Plasmid pPZ03"/>
</dbReference>
<dbReference type="Pfam" id="PF05406">
    <property type="entry name" value="WGR"/>
    <property type="match status" value="1"/>
</dbReference>
<keyword evidence="2" id="KW-0614">Plasmid</keyword>
<dbReference type="CDD" id="cd07996">
    <property type="entry name" value="WGR_MMR_like"/>
    <property type="match status" value="1"/>
</dbReference>
<dbReference type="AlphaFoldDB" id="A0A2H5F5X8"/>
<name>A0A2H5F5X8_9RHOB</name>
<dbReference type="KEGG" id="pzh:CX676_21935"/>
<geneLocation type="plasmid" evidence="3">
    <name>ppz03</name>
</geneLocation>
<dbReference type="InterPro" id="IPR049809">
    <property type="entry name" value="YehF/YfeS-like_WGR"/>
</dbReference>
<protein>
    <recommendedName>
        <fullName evidence="1">WGR domain-containing protein</fullName>
    </recommendedName>
</protein>
<sequence length="96" mass="10726">MHGAGQGVQHAAMNSAIHLNRQDPACNMTRFYRLELTADLFCGVTLTKQWGWTGRDGQARRAWLAGAEEACEARKAWMTRKCRREYREAGGALSAV</sequence>
<accession>A0A2H5F5X8</accession>
<organism evidence="2 3">
    <name type="scientific">Paracoccus zhejiangensis</name>
    <dbReference type="NCBI Taxonomy" id="1077935"/>
    <lineage>
        <taxon>Bacteria</taxon>
        <taxon>Pseudomonadati</taxon>
        <taxon>Pseudomonadota</taxon>
        <taxon>Alphaproteobacteria</taxon>
        <taxon>Rhodobacterales</taxon>
        <taxon>Paracoccaceae</taxon>
        <taxon>Paracoccus</taxon>
    </lineage>
</organism>
<dbReference type="EMBL" id="CP025433">
    <property type="protein sequence ID" value="AUH66958.1"/>
    <property type="molecule type" value="Genomic_DNA"/>
</dbReference>
<proteinExistence type="predicted"/>
<dbReference type="InterPro" id="IPR008893">
    <property type="entry name" value="WGR_domain"/>
</dbReference>
<reference evidence="2 3" key="1">
    <citation type="journal article" date="2013" name="Antonie Van Leeuwenhoek">
        <title>Paracoccus zhejiangensis sp. nov., isolated from activated sludge in wastewater-treatment system.</title>
        <authorList>
            <person name="Wu Z.G."/>
            <person name="Zhang D.F."/>
            <person name="Liu Y.L."/>
            <person name="Wang F."/>
            <person name="Jiang X."/>
            <person name="Li C."/>
            <person name="Li S.P."/>
            <person name="Hong Q."/>
            <person name="Li W.J."/>
        </authorList>
    </citation>
    <scope>NUCLEOTIDE SEQUENCE [LARGE SCALE GENOMIC DNA]</scope>
    <source>
        <strain evidence="2 3">J6</strain>
        <plasmid evidence="3">Plasmid ppz03</plasmid>
    </source>
</reference>
<evidence type="ECO:0000313" key="2">
    <source>
        <dbReference type="EMBL" id="AUH66958.1"/>
    </source>
</evidence>
<dbReference type="SUPFAM" id="SSF142921">
    <property type="entry name" value="WGR domain-like"/>
    <property type="match status" value="1"/>
</dbReference>